<evidence type="ECO:0000256" key="3">
    <source>
        <dbReference type="ARBA" id="ARBA00022763"/>
    </source>
</evidence>
<proteinExistence type="predicted"/>
<evidence type="ECO:0000256" key="2">
    <source>
        <dbReference type="ARBA" id="ARBA00012000"/>
    </source>
</evidence>
<dbReference type="InterPro" id="IPR051912">
    <property type="entry name" value="Alkylbase_DNA_Glycosylase/TA"/>
</dbReference>
<dbReference type="InterPro" id="IPR011257">
    <property type="entry name" value="DNA_glycosylase"/>
</dbReference>
<feature type="domain" description="HhH-GPD" evidence="5">
    <location>
        <begin position="127"/>
        <end position="287"/>
    </location>
</feature>
<dbReference type="EC" id="3.2.2.21" evidence="2"/>
<dbReference type="PANTHER" id="PTHR43003:SF5">
    <property type="entry name" value="DNA-3-METHYLADENINE GLYCOSYLASE"/>
    <property type="match status" value="1"/>
</dbReference>
<evidence type="ECO:0000256" key="1">
    <source>
        <dbReference type="ARBA" id="ARBA00000086"/>
    </source>
</evidence>
<comment type="catalytic activity">
    <reaction evidence="1">
        <text>Hydrolysis of alkylated DNA, releasing 3-methyladenine, 3-methylguanine, 7-methylguanine and 7-methyladenine.</text>
        <dbReference type="EC" id="3.2.2.21"/>
    </reaction>
</comment>
<dbReference type="PANTHER" id="PTHR43003">
    <property type="entry name" value="DNA-3-METHYLADENINE GLYCOSYLASE"/>
    <property type="match status" value="1"/>
</dbReference>
<dbReference type="EMBL" id="FNOS01000005">
    <property type="protein sequence ID" value="SDY15295.1"/>
    <property type="molecule type" value="Genomic_DNA"/>
</dbReference>
<organism evidence="6 7">
    <name type="scientific">Salimicrobium album</name>
    <dbReference type="NCBI Taxonomy" id="50717"/>
    <lineage>
        <taxon>Bacteria</taxon>
        <taxon>Bacillati</taxon>
        <taxon>Bacillota</taxon>
        <taxon>Bacilli</taxon>
        <taxon>Bacillales</taxon>
        <taxon>Bacillaceae</taxon>
        <taxon>Salimicrobium</taxon>
    </lineage>
</organism>
<protein>
    <recommendedName>
        <fullName evidence="2">DNA-3-methyladenine glycosylase II</fullName>
        <ecNumber evidence="2">3.2.2.21</ecNumber>
    </recommendedName>
</protein>
<dbReference type="Gene3D" id="1.10.1670.40">
    <property type="match status" value="1"/>
</dbReference>
<dbReference type="SUPFAM" id="SSF48150">
    <property type="entry name" value="DNA-glycosylase"/>
    <property type="match status" value="1"/>
</dbReference>
<keyword evidence="3" id="KW-0227">DNA damage</keyword>
<evidence type="ECO:0000259" key="5">
    <source>
        <dbReference type="SMART" id="SM00478"/>
    </source>
</evidence>
<accession>A0A1H3HJA5</accession>
<evidence type="ECO:0000313" key="6">
    <source>
        <dbReference type="EMBL" id="SDY15295.1"/>
    </source>
</evidence>
<reference evidence="6 7" key="1">
    <citation type="submission" date="2016-10" db="EMBL/GenBank/DDBJ databases">
        <authorList>
            <person name="Varghese N."/>
            <person name="Submissions S."/>
        </authorList>
    </citation>
    <scope>NUCLEOTIDE SEQUENCE [LARGE SCALE GENOMIC DNA]</scope>
    <source>
        <strain evidence="6 7">DSM 20748</strain>
    </source>
</reference>
<name>A0A1H3HJA5_9BACI</name>
<dbReference type="RefSeq" id="WP_076571389.1">
    <property type="nucleotide sequence ID" value="NZ_FNOS01000005.1"/>
</dbReference>
<dbReference type="Proteomes" id="UP000198647">
    <property type="component" value="Unassembled WGS sequence"/>
</dbReference>
<keyword evidence="4" id="KW-0234">DNA repair</keyword>
<sequence>MWTENIELPFRYDFSFVLDRMGEDPLIRLDKQEQWVDVPLVLHGNEREVARVQSTGTRDAPEFRVTGERDRDTVVNRLYEIFQWDVDLEKVDAHFLGTSLADLQKKFPATPVVRSFHMYDALMRVIIHQQLNKTFAYRLSTRFVENFGEKEKGVWFYPSPEKVASLAYDDLRELQFSQRKAEYVIDTSGKIAREELELNDFEQIGAEDTITQLTKVRGIGKWTAQNWQMRALGRADLFPEADVGIQNAWKLYFGKESKPSQEEMLRVSREWAPYRSYASLLLWRSLMEQ</sequence>
<dbReference type="SMART" id="SM00478">
    <property type="entry name" value="ENDO3c"/>
    <property type="match status" value="1"/>
</dbReference>
<dbReference type="Pfam" id="PF00730">
    <property type="entry name" value="HhH-GPD"/>
    <property type="match status" value="1"/>
</dbReference>
<evidence type="ECO:0000313" key="7">
    <source>
        <dbReference type="Proteomes" id="UP000198647"/>
    </source>
</evidence>
<dbReference type="InterPro" id="IPR003265">
    <property type="entry name" value="HhH-GPD_domain"/>
</dbReference>
<keyword evidence="7" id="KW-1185">Reference proteome</keyword>
<comment type="caution">
    <text evidence="6">The sequence shown here is derived from an EMBL/GenBank/DDBJ whole genome shotgun (WGS) entry which is preliminary data.</text>
</comment>
<evidence type="ECO:0000256" key="4">
    <source>
        <dbReference type="ARBA" id="ARBA00023204"/>
    </source>
</evidence>
<dbReference type="CDD" id="cd00056">
    <property type="entry name" value="ENDO3c"/>
    <property type="match status" value="1"/>
</dbReference>
<gene>
    <name evidence="6" type="ORF">SAMN04488081_2229</name>
</gene>
<dbReference type="Gene3D" id="1.10.340.30">
    <property type="entry name" value="Hypothetical protein, domain 2"/>
    <property type="match status" value="1"/>
</dbReference>